<gene>
    <name evidence="2" type="ORF">S03H2_39324</name>
</gene>
<evidence type="ECO:0000313" key="2">
    <source>
        <dbReference type="EMBL" id="GAH48354.1"/>
    </source>
</evidence>
<name>X1H3C0_9ZZZZ</name>
<dbReference type="SUPFAM" id="SSF49842">
    <property type="entry name" value="TNF-like"/>
    <property type="match status" value="1"/>
</dbReference>
<dbReference type="InterPro" id="IPR001073">
    <property type="entry name" value="C1q_dom"/>
</dbReference>
<dbReference type="AlphaFoldDB" id="X1H3C0"/>
<proteinExistence type="predicted"/>
<organism evidence="2">
    <name type="scientific">marine sediment metagenome</name>
    <dbReference type="NCBI Taxonomy" id="412755"/>
    <lineage>
        <taxon>unclassified sequences</taxon>
        <taxon>metagenomes</taxon>
        <taxon>ecological metagenomes</taxon>
    </lineage>
</organism>
<sequence>MVIDKEAQSGALRHMRGYCPETKTWVSIRVNDVGEIVIDPITPDKINNPSKARAYLGTDQLNLTSGDFTKVLLDTENYDIGEGFDVDNNKYVAPLDGYYQISSTITWNSVVANKLYYLAIYKNGTVIAYSRTHSSLAIRLSNFMSDIVYLEADDEI</sequence>
<feature type="non-terminal residue" evidence="2">
    <location>
        <position position="156"/>
    </location>
</feature>
<dbReference type="EMBL" id="BARU01024299">
    <property type="protein sequence ID" value="GAH48354.1"/>
    <property type="molecule type" value="Genomic_DNA"/>
</dbReference>
<dbReference type="InterPro" id="IPR008983">
    <property type="entry name" value="Tumour_necrosis_fac-like_dom"/>
</dbReference>
<comment type="caution">
    <text evidence="2">The sequence shown here is derived from an EMBL/GenBank/DDBJ whole genome shotgun (WGS) entry which is preliminary data.</text>
</comment>
<dbReference type="Gene3D" id="2.60.120.40">
    <property type="match status" value="1"/>
</dbReference>
<feature type="domain" description="C1q" evidence="1">
    <location>
        <begin position="48"/>
        <end position="156"/>
    </location>
</feature>
<evidence type="ECO:0000259" key="1">
    <source>
        <dbReference type="PROSITE" id="PS50871"/>
    </source>
</evidence>
<reference evidence="2" key="1">
    <citation type="journal article" date="2014" name="Front. Microbiol.">
        <title>High frequency of phylogenetically diverse reductive dehalogenase-homologous genes in deep subseafloor sedimentary metagenomes.</title>
        <authorList>
            <person name="Kawai M."/>
            <person name="Futagami T."/>
            <person name="Toyoda A."/>
            <person name="Takaki Y."/>
            <person name="Nishi S."/>
            <person name="Hori S."/>
            <person name="Arai W."/>
            <person name="Tsubouchi T."/>
            <person name="Morono Y."/>
            <person name="Uchiyama I."/>
            <person name="Ito T."/>
            <person name="Fujiyama A."/>
            <person name="Inagaki F."/>
            <person name="Takami H."/>
        </authorList>
    </citation>
    <scope>NUCLEOTIDE SEQUENCE</scope>
    <source>
        <strain evidence="2">Expedition CK06-06</strain>
    </source>
</reference>
<dbReference type="PROSITE" id="PS50871">
    <property type="entry name" value="C1Q"/>
    <property type="match status" value="1"/>
</dbReference>
<protein>
    <recommendedName>
        <fullName evidence="1">C1q domain-containing protein</fullName>
    </recommendedName>
</protein>
<accession>X1H3C0</accession>